<sequence>SDGFGLLKKIPPRSDFTSLLAMDLLRFWVFDRIHELSAIRHRLNGTNSICELTV</sequence>
<dbReference type="HOGENOM" id="CLU_3056664_0_0_1"/>
<proteinExistence type="predicted"/>
<protein>
    <submittedName>
        <fullName evidence="1">Uncharacterized protein</fullName>
    </submittedName>
</protein>
<dbReference type="Proteomes" id="UP000006038">
    <property type="component" value="Unassembled WGS sequence"/>
</dbReference>
<reference evidence="1" key="1">
    <citation type="submission" date="2015-06" db="UniProtKB">
        <authorList>
            <consortium name="EnsemblPlants"/>
        </authorList>
    </citation>
    <scope>IDENTIFICATION</scope>
</reference>
<name>J3KUX9_ORYBR</name>
<dbReference type="Gramene" id="OB0091G10010.1">
    <property type="protein sequence ID" value="OB0091G10010.1"/>
    <property type="gene ID" value="OB0091G10010"/>
</dbReference>
<evidence type="ECO:0000313" key="2">
    <source>
        <dbReference type="Proteomes" id="UP000006038"/>
    </source>
</evidence>
<dbReference type="AlphaFoldDB" id="J3KUX9"/>
<accession>J3KUX9</accession>
<organism evidence="1">
    <name type="scientific">Oryza brachyantha</name>
    <name type="common">malo sina</name>
    <dbReference type="NCBI Taxonomy" id="4533"/>
    <lineage>
        <taxon>Eukaryota</taxon>
        <taxon>Viridiplantae</taxon>
        <taxon>Streptophyta</taxon>
        <taxon>Embryophyta</taxon>
        <taxon>Tracheophyta</taxon>
        <taxon>Spermatophyta</taxon>
        <taxon>Magnoliopsida</taxon>
        <taxon>Liliopsida</taxon>
        <taxon>Poales</taxon>
        <taxon>Poaceae</taxon>
        <taxon>BOP clade</taxon>
        <taxon>Oryzoideae</taxon>
        <taxon>Oryzeae</taxon>
        <taxon>Oryzinae</taxon>
        <taxon>Oryza</taxon>
    </lineage>
</organism>
<keyword evidence="2" id="KW-1185">Reference proteome</keyword>
<evidence type="ECO:0000313" key="1">
    <source>
        <dbReference type="EnsemblPlants" id="OB0091G10010.1"/>
    </source>
</evidence>
<dbReference type="EnsemblPlants" id="OB0091G10010.1">
    <property type="protein sequence ID" value="OB0091G10010.1"/>
    <property type="gene ID" value="OB0091G10010"/>
</dbReference>